<comment type="caution">
    <text evidence="9">The sequence shown here is derived from an EMBL/GenBank/DDBJ whole genome shotgun (WGS) entry which is preliminary data.</text>
</comment>
<dbReference type="Pfam" id="PF07690">
    <property type="entry name" value="MFS_1"/>
    <property type="match status" value="1"/>
</dbReference>
<dbReference type="InterPro" id="IPR001958">
    <property type="entry name" value="Tet-R_TetA/multi-R_MdtG-like"/>
</dbReference>
<evidence type="ECO:0000313" key="9">
    <source>
        <dbReference type="EMBL" id="NBI27507.1"/>
    </source>
</evidence>
<feature type="transmembrane region" description="Helical" evidence="7">
    <location>
        <begin position="20"/>
        <end position="37"/>
    </location>
</feature>
<evidence type="ECO:0000256" key="1">
    <source>
        <dbReference type="ARBA" id="ARBA00004651"/>
    </source>
</evidence>
<dbReference type="PANTHER" id="PTHR43414:SF1">
    <property type="entry name" value="PEPTIDE PERMEASE"/>
    <property type="match status" value="1"/>
</dbReference>
<feature type="transmembrane region" description="Helical" evidence="7">
    <location>
        <begin position="307"/>
        <end position="332"/>
    </location>
</feature>
<gene>
    <name evidence="9" type="ORF">ERL59_00805</name>
</gene>
<feature type="transmembrane region" description="Helical" evidence="7">
    <location>
        <begin position="253"/>
        <end position="274"/>
    </location>
</feature>
<dbReference type="Proteomes" id="UP000448943">
    <property type="component" value="Unassembled WGS sequence"/>
</dbReference>
<protein>
    <submittedName>
        <fullName evidence="9">MFS transporter</fullName>
    </submittedName>
</protein>
<feature type="transmembrane region" description="Helical" evidence="7">
    <location>
        <begin position="43"/>
        <end position="65"/>
    </location>
</feature>
<name>A0A6N9PWX6_9BACL</name>
<feature type="transmembrane region" description="Helical" evidence="7">
    <location>
        <begin position="281"/>
        <end position="301"/>
    </location>
</feature>
<dbReference type="InterPro" id="IPR011701">
    <property type="entry name" value="MFS"/>
</dbReference>
<dbReference type="Gene3D" id="1.20.1250.20">
    <property type="entry name" value="MFS general substrate transporter like domains"/>
    <property type="match status" value="1"/>
</dbReference>
<evidence type="ECO:0000256" key="4">
    <source>
        <dbReference type="ARBA" id="ARBA00022692"/>
    </source>
</evidence>
<keyword evidence="6 7" id="KW-0472">Membrane</keyword>
<feature type="transmembrane region" description="Helical" evidence="7">
    <location>
        <begin position="216"/>
        <end position="233"/>
    </location>
</feature>
<dbReference type="GO" id="GO:0022857">
    <property type="term" value="F:transmembrane transporter activity"/>
    <property type="evidence" value="ECO:0007669"/>
    <property type="project" value="InterPro"/>
</dbReference>
<keyword evidence="3" id="KW-1003">Cell membrane</keyword>
<evidence type="ECO:0000259" key="8">
    <source>
        <dbReference type="PROSITE" id="PS50850"/>
    </source>
</evidence>
<dbReference type="CDD" id="cd17329">
    <property type="entry name" value="MFS_MdtH_MDR_like"/>
    <property type="match status" value="1"/>
</dbReference>
<accession>A0A6N9PWX6</accession>
<dbReference type="RefSeq" id="WP_160643528.1">
    <property type="nucleotide sequence ID" value="NZ_SIJB01000004.1"/>
</dbReference>
<comment type="subcellular location">
    <subcellularLocation>
        <location evidence="1">Cell membrane</location>
        <topology evidence="1">Multi-pass membrane protein</topology>
    </subcellularLocation>
</comment>
<evidence type="ECO:0000256" key="2">
    <source>
        <dbReference type="ARBA" id="ARBA00022448"/>
    </source>
</evidence>
<dbReference type="GO" id="GO:0005886">
    <property type="term" value="C:plasma membrane"/>
    <property type="evidence" value="ECO:0007669"/>
    <property type="project" value="UniProtKB-SubCell"/>
</dbReference>
<evidence type="ECO:0000256" key="7">
    <source>
        <dbReference type="SAM" id="Phobius"/>
    </source>
</evidence>
<dbReference type="PRINTS" id="PR01035">
    <property type="entry name" value="TCRTETA"/>
</dbReference>
<feature type="transmembrane region" description="Helical" evidence="7">
    <location>
        <begin position="137"/>
        <end position="158"/>
    </location>
</feature>
<dbReference type="PROSITE" id="PS50850">
    <property type="entry name" value="MFS"/>
    <property type="match status" value="1"/>
</dbReference>
<keyword evidence="2" id="KW-0813">Transport</keyword>
<dbReference type="EMBL" id="SIJB01000004">
    <property type="protein sequence ID" value="NBI27507.1"/>
    <property type="molecule type" value="Genomic_DNA"/>
</dbReference>
<dbReference type="SUPFAM" id="SSF103473">
    <property type="entry name" value="MFS general substrate transporter"/>
    <property type="match status" value="1"/>
</dbReference>
<feature type="transmembrane region" description="Helical" evidence="7">
    <location>
        <begin position="344"/>
        <end position="370"/>
    </location>
</feature>
<dbReference type="AlphaFoldDB" id="A0A6N9PWX6"/>
<evidence type="ECO:0000256" key="6">
    <source>
        <dbReference type="ARBA" id="ARBA00023136"/>
    </source>
</evidence>
<keyword evidence="10" id="KW-1185">Reference proteome</keyword>
<evidence type="ECO:0000313" key="10">
    <source>
        <dbReference type="Proteomes" id="UP000448943"/>
    </source>
</evidence>
<dbReference type="InterPro" id="IPR020846">
    <property type="entry name" value="MFS_dom"/>
</dbReference>
<proteinExistence type="predicted"/>
<organism evidence="9 10">
    <name type="scientific">Chengkuizengella marina</name>
    <dbReference type="NCBI Taxonomy" id="2507566"/>
    <lineage>
        <taxon>Bacteria</taxon>
        <taxon>Bacillati</taxon>
        <taxon>Bacillota</taxon>
        <taxon>Bacilli</taxon>
        <taxon>Bacillales</taxon>
        <taxon>Paenibacillaceae</taxon>
        <taxon>Chengkuizengella</taxon>
    </lineage>
</organism>
<dbReference type="PANTHER" id="PTHR43414">
    <property type="entry name" value="MULTIDRUG RESISTANCE PROTEIN MDTG"/>
    <property type="match status" value="1"/>
</dbReference>
<sequence>MIERFKSINPVSKSIIFGTLFTRAATFMTMPFLAIYLSEVHGISPVMIGLIIGVSAFTRIPGSFIGGNLSDRYGRENVMLISILVWAFVFLGFALATHVFMFFILNALNGLCSSFFEPSSRALLSDVTKQKNKLLVFNLRYAAINVGAALGPLVGLLIGSSKSTIPFVITAIVYFLYAISLLYILPKHRDLNKKVEIERKEKVTMMKALKTLRQDLVFLVAVIAFIFGVMGYSQFGSTMPQFFKNATYFENGVALYTSLIVLNAITVLVVQYPVTRIGKKFSPLISIMLGALTTSIGLFGVGLFESIYLIGLSMIIFTIGEVMMFTMLDLFVDQIADPSMKGTYFGAMGFSSLGSSVGPLIGGVLLGAFGYESPEIVFGILALISAVGFPLFLYVNMLMKKTKRNLNYSL</sequence>
<keyword evidence="4 7" id="KW-0812">Transmembrane</keyword>
<dbReference type="InterPro" id="IPR036259">
    <property type="entry name" value="MFS_trans_sf"/>
</dbReference>
<evidence type="ECO:0000256" key="5">
    <source>
        <dbReference type="ARBA" id="ARBA00022989"/>
    </source>
</evidence>
<feature type="transmembrane region" description="Helical" evidence="7">
    <location>
        <begin position="164"/>
        <end position="185"/>
    </location>
</feature>
<feature type="transmembrane region" description="Helical" evidence="7">
    <location>
        <begin position="376"/>
        <end position="395"/>
    </location>
</feature>
<dbReference type="OrthoDB" id="8952229at2"/>
<reference evidence="9 10" key="1">
    <citation type="submission" date="2019-01" db="EMBL/GenBank/DDBJ databases">
        <title>Chengkuizengella sp. nov., isolated from deep-sea sediment of East Pacific Ocean.</title>
        <authorList>
            <person name="Yang J."/>
            <person name="Lai Q."/>
            <person name="Shao Z."/>
        </authorList>
    </citation>
    <scope>NUCLEOTIDE SEQUENCE [LARGE SCALE GENOMIC DNA]</scope>
    <source>
        <strain evidence="9 10">YPA3-1-1</strain>
    </source>
</reference>
<evidence type="ECO:0000256" key="3">
    <source>
        <dbReference type="ARBA" id="ARBA00022475"/>
    </source>
</evidence>
<feature type="domain" description="Major facilitator superfamily (MFS) profile" evidence="8">
    <location>
        <begin position="11"/>
        <end position="400"/>
    </location>
</feature>
<keyword evidence="5 7" id="KW-1133">Transmembrane helix</keyword>